<dbReference type="GO" id="GO:0046872">
    <property type="term" value="F:metal ion binding"/>
    <property type="evidence" value="ECO:0007669"/>
    <property type="project" value="UniProtKB-KW"/>
</dbReference>
<dbReference type="PANTHER" id="PTHR32481:SF20">
    <property type="entry name" value="AMINOPEPTIDASE YSDC"/>
    <property type="match status" value="1"/>
</dbReference>
<dbReference type="GO" id="GO:0004177">
    <property type="term" value="F:aminopeptidase activity"/>
    <property type="evidence" value="ECO:0007669"/>
    <property type="project" value="UniProtKB-KW"/>
</dbReference>
<evidence type="ECO:0000256" key="2">
    <source>
        <dbReference type="ARBA" id="ARBA00022438"/>
    </source>
</evidence>
<gene>
    <name evidence="6" type="ORF">MNBD_UNCLBAC01-429</name>
</gene>
<dbReference type="SUPFAM" id="SSF53187">
    <property type="entry name" value="Zn-dependent exopeptidases"/>
    <property type="match status" value="1"/>
</dbReference>
<keyword evidence="3" id="KW-0645">Protease</keyword>
<keyword evidence="2" id="KW-0031">Aminopeptidase</keyword>
<protein>
    <submittedName>
        <fullName evidence="6">Endoglucanase</fullName>
        <ecNumber evidence="6">3.2.1.4</ecNumber>
    </submittedName>
</protein>
<dbReference type="InterPro" id="IPR051464">
    <property type="entry name" value="Peptidase_M42_aminopept"/>
</dbReference>
<dbReference type="Gene3D" id="3.40.630.10">
    <property type="entry name" value="Zn peptidases"/>
    <property type="match status" value="1"/>
</dbReference>
<dbReference type="CDD" id="cd05656">
    <property type="entry name" value="M42_Frv"/>
    <property type="match status" value="1"/>
</dbReference>
<dbReference type="GO" id="GO:0008810">
    <property type="term" value="F:cellulase activity"/>
    <property type="evidence" value="ECO:0007669"/>
    <property type="project" value="UniProtKB-EC"/>
</dbReference>
<dbReference type="PIRSF" id="PIRSF001123">
    <property type="entry name" value="PepA_GA"/>
    <property type="match status" value="1"/>
</dbReference>
<evidence type="ECO:0000256" key="5">
    <source>
        <dbReference type="ARBA" id="ARBA00022801"/>
    </source>
</evidence>
<comment type="similarity">
    <text evidence="1">Belongs to the peptidase M42 family.</text>
</comment>
<sequence length="355" mass="38356">MNSESKKFLCDLLGQCGPSGFEQKVQSVWVNRTKNFSDKITRDVHGNAIGILNPKADFKIMLAGHCDEIGFIISHISDNGYLHIIPIGGIDTGVLPGSQVKVQTEKGWIDGIIGKKAIHLMSPEERKKVLPMKDLWVDIGAKDKKDALKVTKVGDPISYAPNYLELRNNIFSSKGCDNKMGAFVVSEVQKILSTKKSKLKVGVYSVSTVQEEVGLRGATTSAFGINPQVAMAIDVGFASDMPGVDKREVGEVSLGKGPILHIGPQINPVLGQLLETTAKKKKIKYQMTSLGRPGGTDTAAMQLTRTGVATALISIPNRYMHTMVEACCADDLVAASHLVAETILNITPKTNFIPQ</sequence>
<name>A0A3B1DNE9_9ZZZZ</name>
<organism evidence="6">
    <name type="scientific">hydrothermal vent metagenome</name>
    <dbReference type="NCBI Taxonomy" id="652676"/>
    <lineage>
        <taxon>unclassified sequences</taxon>
        <taxon>metagenomes</taxon>
        <taxon>ecological metagenomes</taxon>
    </lineage>
</organism>
<dbReference type="Gene3D" id="2.40.30.40">
    <property type="entry name" value="Peptidase M42, domain 2"/>
    <property type="match status" value="1"/>
</dbReference>
<dbReference type="EMBL" id="UOGJ01000132">
    <property type="protein sequence ID" value="VAX37588.1"/>
    <property type="molecule type" value="Genomic_DNA"/>
</dbReference>
<reference evidence="6" key="1">
    <citation type="submission" date="2018-06" db="EMBL/GenBank/DDBJ databases">
        <authorList>
            <person name="Zhirakovskaya E."/>
        </authorList>
    </citation>
    <scope>NUCLEOTIDE SEQUENCE</scope>
</reference>
<accession>A0A3B1DNE9</accession>
<dbReference type="EC" id="3.2.1.4" evidence="6"/>
<evidence type="ECO:0000256" key="1">
    <source>
        <dbReference type="ARBA" id="ARBA00006272"/>
    </source>
</evidence>
<dbReference type="GO" id="GO:0006508">
    <property type="term" value="P:proteolysis"/>
    <property type="evidence" value="ECO:0007669"/>
    <property type="project" value="UniProtKB-KW"/>
</dbReference>
<evidence type="ECO:0000313" key="6">
    <source>
        <dbReference type="EMBL" id="VAX37588.1"/>
    </source>
</evidence>
<evidence type="ECO:0000256" key="3">
    <source>
        <dbReference type="ARBA" id="ARBA00022670"/>
    </source>
</evidence>
<dbReference type="AlphaFoldDB" id="A0A3B1DNE9"/>
<dbReference type="Pfam" id="PF05343">
    <property type="entry name" value="Peptidase_M42"/>
    <property type="match status" value="1"/>
</dbReference>
<keyword evidence="4" id="KW-0479">Metal-binding</keyword>
<dbReference type="SUPFAM" id="SSF101821">
    <property type="entry name" value="Aminopeptidase/glucanase lid domain"/>
    <property type="match status" value="1"/>
</dbReference>
<dbReference type="InterPro" id="IPR008007">
    <property type="entry name" value="Peptidase_M42"/>
</dbReference>
<dbReference type="PANTHER" id="PTHR32481">
    <property type="entry name" value="AMINOPEPTIDASE"/>
    <property type="match status" value="1"/>
</dbReference>
<evidence type="ECO:0000256" key="4">
    <source>
        <dbReference type="ARBA" id="ARBA00022723"/>
    </source>
</evidence>
<dbReference type="InterPro" id="IPR023367">
    <property type="entry name" value="Peptidase_M42_dom2"/>
</dbReference>
<keyword evidence="5 6" id="KW-0378">Hydrolase</keyword>
<keyword evidence="6" id="KW-0326">Glycosidase</keyword>
<proteinExistence type="inferred from homology"/>